<keyword evidence="6 7" id="KW-0131">Cell cycle</keyword>
<feature type="compositionally biased region" description="Acidic residues" evidence="8">
    <location>
        <begin position="1"/>
        <end position="18"/>
    </location>
</feature>
<evidence type="ECO:0000256" key="3">
    <source>
        <dbReference type="ARBA" id="ARBA00022692"/>
    </source>
</evidence>
<keyword evidence="5 7" id="KW-0472">Membrane</keyword>
<feature type="transmembrane region" description="Helical" evidence="7">
    <location>
        <begin position="111"/>
        <end position="131"/>
    </location>
</feature>
<organism evidence="9 10">
    <name type="scientific">Metallococcus carri</name>
    <dbReference type="NCBI Taxonomy" id="1656884"/>
    <lineage>
        <taxon>Bacteria</taxon>
        <taxon>Bacillati</taxon>
        <taxon>Actinomycetota</taxon>
        <taxon>Actinomycetes</taxon>
        <taxon>Micrococcales</taxon>
        <taxon>Dermacoccaceae</taxon>
        <taxon>Metallococcus</taxon>
    </lineage>
</organism>
<reference evidence="9" key="1">
    <citation type="submission" date="2020-03" db="EMBL/GenBank/DDBJ databases">
        <title>Draft sequencing of Calidifontibacter sp. DB0510.</title>
        <authorList>
            <person name="Kim D.-U."/>
        </authorList>
    </citation>
    <scope>NUCLEOTIDE SEQUENCE</scope>
    <source>
        <strain evidence="9">DB0510</strain>
    </source>
</reference>
<dbReference type="Proteomes" id="UP000744769">
    <property type="component" value="Unassembled WGS sequence"/>
</dbReference>
<feature type="transmembrane region" description="Helical" evidence="7">
    <location>
        <begin position="77"/>
        <end position="99"/>
    </location>
</feature>
<comment type="caution">
    <text evidence="9">The sequence shown here is derived from an EMBL/GenBank/DDBJ whole genome shotgun (WGS) entry which is preliminary data.</text>
</comment>
<dbReference type="Pfam" id="PF06781">
    <property type="entry name" value="CrgA"/>
    <property type="match status" value="1"/>
</dbReference>
<evidence type="ECO:0000256" key="7">
    <source>
        <dbReference type="HAMAP-Rule" id="MF_00631"/>
    </source>
</evidence>
<comment type="similarity">
    <text evidence="7">Belongs to the CrgA family.</text>
</comment>
<gene>
    <name evidence="7" type="primary">crgA</name>
    <name evidence="9" type="ORF">G9U51_10335</name>
</gene>
<evidence type="ECO:0000256" key="2">
    <source>
        <dbReference type="ARBA" id="ARBA00022618"/>
    </source>
</evidence>
<protein>
    <recommendedName>
        <fullName evidence="7">Cell division protein CrgA</fullName>
    </recommendedName>
</protein>
<dbReference type="GO" id="GO:0051301">
    <property type="term" value="P:cell division"/>
    <property type="evidence" value="ECO:0007669"/>
    <property type="project" value="UniProtKB-UniRule"/>
</dbReference>
<keyword evidence="3 7" id="KW-0812">Transmembrane</keyword>
<evidence type="ECO:0000313" key="9">
    <source>
        <dbReference type="EMBL" id="NHN56174.1"/>
    </source>
</evidence>
<evidence type="ECO:0000256" key="1">
    <source>
        <dbReference type="ARBA" id="ARBA00022475"/>
    </source>
</evidence>
<dbReference type="HAMAP" id="MF_00631">
    <property type="entry name" value="CrgA"/>
    <property type="match status" value="1"/>
</dbReference>
<sequence>MEGDAAEEISYEEAAADDAEAKAQANREAEAEERAEKPAKKTRAERQAEKDDAEAAERLRRHTPQPVKLDAGANPRWWVPTMLTLMVLGLAWLVVAALSRDAMWPVPKIGMWNYAVGFALIMIGFMMTTRWK</sequence>
<evidence type="ECO:0000256" key="5">
    <source>
        <dbReference type="ARBA" id="ARBA00023136"/>
    </source>
</evidence>
<evidence type="ECO:0000256" key="6">
    <source>
        <dbReference type="ARBA" id="ARBA00023306"/>
    </source>
</evidence>
<dbReference type="EMBL" id="JAAOIV010000007">
    <property type="protein sequence ID" value="NHN56174.1"/>
    <property type="molecule type" value="Genomic_DNA"/>
</dbReference>
<evidence type="ECO:0000256" key="8">
    <source>
        <dbReference type="SAM" id="MobiDB-lite"/>
    </source>
</evidence>
<accession>A0A967AZV7</accession>
<name>A0A967AZV7_9MICO</name>
<proteinExistence type="inferred from homology"/>
<evidence type="ECO:0000313" key="10">
    <source>
        <dbReference type="Proteomes" id="UP000744769"/>
    </source>
</evidence>
<comment type="function">
    <text evidence="7">Involved in cell division.</text>
</comment>
<feature type="region of interest" description="Disordered" evidence="8">
    <location>
        <begin position="1"/>
        <end position="71"/>
    </location>
</feature>
<keyword evidence="10" id="KW-1185">Reference proteome</keyword>
<dbReference type="InterPro" id="IPR009619">
    <property type="entry name" value="CrgA"/>
</dbReference>
<dbReference type="AlphaFoldDB" id="A0A967AZV7"/>
<comment type="subcellular location">
    <subcellularLocation>
        <location evidence="7">Cell membrane</location>
        <topology evidence="7">Multi-pass membrane protein</topology>
    </subcellularLocation>
</comment>
<feature type="compositionally biased region" description="Basic and acidic residues" evidence="8">
    <location>
        <begin position="19"/>
        <end position="58"/>
    </location>
</feature>
<keyword evidence="1 7" id="KW-1003">Cell membrane</keyword>
<keyword evidence="2 7" id="KW-0132">Cell division</keyword>
<keyword evidence="4 7" id="KW-1133">Transmembrane helix</keyword>
<evidence type="ECO:0000256" key="4">
    <source>
        <dbReference type="ARBA" id="ARBA00022989"/>
    </source>
</evidence>
<dbReference type="GO" id="GO:0005886">
    <property type="term" value="C:plasma membrane"/>
    <property type="evidence" value="ECO:0007669"/>
    <property type="project" value="UniProtKB-SubCell"/>
</dbReference>